<feature type="compositionally biased region" description="Polar residues" evidence="1">
    <location>
        <begin position="330"/>
        <end position="347"/>
    </location>
</feature>
<dbReference type="EMBL" id="QGDH01000004">
    <property type="protein sequence ID" value="RAR16287.1"/>
    <property type="molecule type" value="Genomic_DNA"/>
</dbReference>
<feature type="region of interest" description="Disordered" evidence="1">
    <location>
        <begin position="1"/>
        <end position="25"/>
    </location>
</feature>
<proteinExistence type="predicted"/>
<name>A0A364NGC3_STELY</name>
<reference evidence="3" key="1">
    <citation type="submission" date="2018-05" db="EMBL/GenBank/DDBJ databases">
        <title>Draft genome sequence of Stemphylium lycopersici strain CIDEFI 213.</title>
        <authorList>
            <person name="Medina R."/>
            <person name="Franco M.E.E."/>
            <person name="Lucentini C.G."/>
            <person name="Saparrat M.C.N."/>
            <person name="Balatti P.A."/>
        </authorList>
    </citation>
    <scope>NUCLEOTIDE SEQUENCE [LARGE SCALE GENOMIC DNA]</scope>
    <source>
        <strain evidence="3">CIDEFI 213</strain>
    </source>
</reference>
<feature type="region of interest" description="Disordered" evidence="1">
    <location>
        <begin position="330"/>
        <end position="460"/>
    </location>
</feature>
<sequence length="866" mass="97306">MDYADEDEVDWSDGTLNSPSPEPIEITTHPSHLDPFADAEKNCQSLFVADSYGEHDIPCGLPLDPTHPRVSSARLKPTQLQRARTGVRLKRRAPSKEDYSNFVLYQASQKAYETTFLRNYDELGARQNLREHLKAVTHEVNQITKKMVWNTHYPAIHLLAKDGKDGAPFFDVHSFDTSPFSKYGPANLFPVAEKVNTLWHHISSDTPIVRYSTKEYGSAHGMDPLEDVNAVANTLFRKDNFDRTLPTGRAVKLSISKKRRGQNQSGAAAREDRVIAGRGNWLDFASAYGEAEYFSPSLARRAHPGVVADSDVSGVSREPYMQSNWRNQQDTNPQILSHPGHQQNTPDISHVPPTQPQGVPEHRANDTLKPRRVDSPFQNNGTELTAKEHFWRMMHGRERRLEQSNKERMDNETTKEKIDAGAIFDERPKNKSKKKAFSSKQSTTLSNKNFAKAHPSGSRTLELYQELPPTASFERTSLDEKSAWPCGMKHTMGHYYNAGDRKSCTGCNTNVNDGHNNFISMDFYLPTRSFFYQPAPNILWKPNKPSNKPLKSSSVCHNGIAKDAYWKAMNSGATEEEALQRGVKTVVNFLVPKPPPKMPTPEPEPEPGPDLGPHISGSASMEHGQEIPDGYYWEKQSRHEELAWRCDVNHALGRYYLAGDKRSCPSCGSNKGGLGKHEVMDFYLPPGVTVRQEAPGLSKWKPRKPYNTSKPTEKKGRAVVTHNQMCSKAYFEFVAGGRQENEGLRLAIKQVDEKLGKREEDKVKAREDEHFIANKASNVQTRLSRSVSADPNPGSISVSNSYHRTSRDGHTLLLVPKKRSIDDLEEGEIDAREIFQLSNVMSYASIPRHQPEMSSSDEETSGSDSE</sequence>
<feature type="compositionally biased region" description="Acidic residues" evidence="1">
    <location>
        <begin position="1"/>
        <end position="11"/>
    </location>
</feature>
<feature type="compositionally biased region" description="Polar residues" evidence="1">
    <location>
        <begin position="782"/>
        <end position="803"/>
    </location>
</feature>
<keyword evidence="3" id="KW-1185">Reference proteome</keyword>
<gene>
    <name evidence="2" type="ORF">DDE83_000415</name>
</gene>
<comment type="caution">
    <text evidence="2">The sequence shown here is derived from an EMBL/GenBank/DDBJ whole genome shotgun (WGS) entry which is preliminary data.</text>
</comment>
<dbReference type="AlphaFoldDB" id="A0A364NGC3"/>
<feature type="region of interest" description="Disordered" evidence="1">
    <location>
        <begin position="698"/>
        <end position="719"/>
    </location>
</feature>
<feature type="compositionally biased region" description="Acidic residues" evidence="1">
    <location>
        <begin position="855"/>
        <end position="866"/>
    </location>
</feature>
<organism evidence="2 3">
    <name type="scientific">Stemphylium lycopersici</name>
    <name type="common">Tomato gray leaf spot disease fungus</name>
    <name type="synonym">Thyrospora lycopersici</name>
    <dbReference type="NCBI Taxonomy" id="183478"/>
    <lineage>
        <taxon>Eukaryota</taxon>
        <taxon>Fungi</taxon>
        <taxon>Dikarya</taxon>
        <taxon>Ascomycota</taxon>
        <taxon>Pezizomycotina</taxon>
        <taxon>Dothideomycetes</taxon>
        <taxon>Pleosporomycetidae</taxon>
        <taxon>Pleosporales</taxon>
        <taxon>Pleosporineae</taxon>
        <taxon>Pleosporaceae</taxon>
        <taxon>Stemphylium</taxon>
    </lineage>
</organism>
<feature type="region of interest" description="Disordered" evidence="1">
    <location>
        <begin position="846"/>
        <end position="866"/>
    </location>
</feature>
<feature type="region of interest" description="Disordered" evidence="1">
    <location>
        <begin position="782"/>
        <end position="805"/>
    </location>
</feature>
<feature type="compositionally biased region" description="Basic and acidic residues" evidence="1">
    <location>
        <begin position="360"/>
        <end position="374"/>
    </location>
</feature>
<feature type="compositionally biased region" description="Pro residues" evidence="1">
    <location>
        <begin position="592"/>
        <end position="610"/>
    </location>
</feature>
<evidence type="ECO:0000313" key="2">
    <source>
        <dbReference type="EMBL" id="RAR16287.1"/>
    </source>
</evidence>
<feature type="region of interest" description="Disordered" evidence="1">
    <location>
        <begin position="592"/>
        <end position="622"/>
    </location>
</feature>
<dbReference type="Proteomes" id="UP000249619">
    <property type="component" value="Unassembled WGS sequence"/>
</dbReference>
<evidence type="ECO:0000256" key="1">
    <source>
        <dbReference type="SAM" id="MobiDB-lite"/>
    </source>
</evidence>
<protein>
    <submittedName>
        <fullName evidence="2">Uncharacterized protein</fullName>
    </submittedName>
</protein>
<evidence type="ECO:0000313" key="3">
    <source>
        <dbReference type="Proteomes" id="UP000249619"/>
    </source>
</evidence>
<feature type="compositionally biased region" description="Basic and acidic residues" evidence="1">
    <location>
        <begin position="385"/>
        <end position="429"/>
    </location>
</feature>
<accession>A0A364NGC3</accession>